<comment type="catalytic activity">
    <reaction evidence="8">
        <text>(6S)-5,6,7,8-tetrahydrofolate + NADP(+) = 7,8-dihydrofolate + NADPH + H(+)</text>
        <dbReference type="Rhea" id="RHEA:15009"/>
        <dbReference type="ChEBI" id="CHEBI:15378"/>
        <dbReference type="ChEBI" id="CHEBI:57451"/>
        <dbReference type="ChEBI" id="CHEBI:57453"/>
        <dbReference type="ChEBI" id="CHEBI:57783"/>
        <dbReference type="ChEBI" id="CHEBI:58349"/>
        <dbReference type="EC" id="1.5.1.3"/>
    </reaction>
</comment>
<evidence type="ECO:0000256" key="8">
    <source>
        <dbReference type="PIRNR" id="PIRNR000194"/>
    </source>
</evidence>
<dbReference type="OrthoDB" id="9804315at2"/>
<dbReference type="GO" id="GO:0046452">
    <property type="term" value="P:dihydrofolate metabolic process"/>
    <property type="evidence" value="ECO:0007669"/>
    <property type="project" value="TreeGrafter"/>
</dbReference>
<dbReference type="GO" id="GO:0046654">
    <property type="term" value="P:tetrahydrofolate biosynthetic process"/>
    <property type="evidence" value="ECO:0007669"/>
    <property type="project" value="UniProtKB-UniPathway"/>
</dbReference>
<dbReference type="PANTHER" id="PTHR48069">
    <property type="entry name" value="DIHYDROFOLATE REDUCTASE"/>
    <property type="match status" value="1"/>
</dbReference>
<dbReference type="PROSITE" id="PS00075">
    <property type="entry name" value="DHFR_1"/>
    <property type="match status" value="1"/>
</dbReference>
<protein>
    <recommendedName>
        <fullName evidence="3 8">Dihydrofolate reductase</fullName>
        <ecNumber evidence="3 8">1.5.1.3</ecNumber>
    </recommendedName>
</protein>
<sequence length="173" mass="19765">MSSLPLCLIVAATRNRVIGRDNAMPWHLPEDLRYFKARTLGKPVIMGRKTWESLGRPLPGRLNIVVSRQPDLQLDGAEVFADLTGAVERGRKWAEEQGVDEVMLIGGGQLYHQALAQASRVYLTRIELELEGDTWFPQLPFDEWQRVDAQPQPELDGRPAYTFEVWERREPAQ</sequence>
<evidence type="ECO:0000256" key="2">
    <source>
        <dbReference type="ARBA" id="ARBA00009539"/>
    </source>
</evidence>
<keyword evidence="12" id="KW-1185">Reference proteome</keyword>
<dbReference type="FunFam" id="3.40.430.10:FF:000001">
    <property type="entry name" value="Dihydrofolate reductase"/>
    <property type="match status" value="1"/>
</dbReference>
<comment type="similarity">
    <text evidence="2 8 9">Belongs to the dihydrofolate reductase family.</text>
</comment>
<gene>
    <name evidence="11" type="ORF">DFQ45_105166</name>
</gene>
<dbReference type="GO" id="GO:0005829">
    <property type="term" value="C:cytosol"/>
    <property type="evidence" value="ECO:0007669"/>
    <property type="project" value="TreeGrafter"/>
</dbReference>
<evidence type="ECO:0000256" key="5">
    <source>
        <dbReference type="ARBA" id="ARBA00022857"/>
    </source>
</evidence>
<dbReference type="GO" id="GO:0070401">
    <property type="term" value="F:NADP+ binding"/>
    <property type="evidence" value="ECO:0007669"/>
    <property type="project" value="UniProtKB-ARBA"/>
</dbReference>
<dbReference type="PANTHER" id="PTHR48069:SF3">
    <property type="entry name" value="DIHYDROFOLATE REDUCTASE"/>
    <property type="match status" value="1"/>
</dbReference>
<keyword evidence="4 8" id="KW-0554">One-carbon metabolism</keyword>
<evidence type="ECO:0000259" key="10">
    <source>
        <dbReference type="PROSITE" id="PS51330"/>
    </source>
</evidence>
<dbReference type="SUPFAM" id="SSF53597">
    <property type="entry name" value="Dihydrofolate reductase-like"/>
    <property type="match status" value="1"/>
</dbReference>
<keyword evidence="6 8" id="KW-0560">Oxidoreductase</keyword>
<dbReference type="EMBL" id="SNYK01000005">
    <property type="protein sequence ID" value="TDQ38255.1"/>
    <property type="molecule type" value="Genomic_DNA"/>
</dbReference>
<dbReference type="CDD" id="cd00209">
    <property type="entry name" value="DHFR"/>
    <property type="match status" value="1"/>
</dbReference>
<evidence type="ECO:0000256" key="3">
    <source>
        <dbReference type="ARBA" id="ARBA00012856"/>
    </source>
</evidence>
<dbReference type="Proteomes" id="UP000294575">
    <property type="component" value="Unassembled WGS sequence"/>
</dbReference>
<evidence type="ECO:0000313" key="11">
    <source>
        <dbReference type="EMBL" id="TDQ38255.1"/>
    </source>
</evidence>
<dbReference type="InterPro" id="IPR001796">
    <property type="entry name" value="DHFR_dom"/>
</dbReference>
<dbReference type="GO" id="GO:0004146">
    <property type="term" value="F:dihydrofolate reductase activity"/>
    <property type="evidence" value="ECO:0007669"/>
    <property type="project" value="UniProtKB-EC"/>
</dbReference>
<dbReference type="Pfam" id="PF00186">
    <property type="entry name" value="DHFR_1"/>
    <property type="match status" value="1"/>
</dbReference>
<dbReference type="RefSeq" id="WP_101497257.1">
    <property type="nucleotide sequence ID" value="NZ_LNJZ01000008.1"/>
</dbReference>
<dbReference type="AlphaFoldDB" id="A0A4R6U1P1"/>
<dbReference type="PIRSF" id="PIRSF000194">
    <property type="entry name" value="DHFR"/>
    <property type="match status" value="1"/>
</dbReference>
<dbReference type="PRINTS" id="PR00070">
    <property type="entry name" value="DHFR"/>
</dbReference>
<comment type="function">
    <text evidence="7 8">Key enzyme in folate metabolism. Catalyzes an essential reaction for de novo glycine and purine synthesis, and for DNA precursor synthesis.</text>
</comment>
<accession>A0A4R6U1P1</accession>
<dbReference type="Gene3D" id="3.40.430.10">
    <property type="entry name" value="Dihydrofolate Reductase, subunit A"/>
    <property type="match status" value="1"/>
</dbReference>
<organism evidence="11 12">
    <name type="scientific">Thiopseudomonas denitrificans</name>
    <dbReference type="NCBI Taxonomy" id="1501432"/>
    <lineage>
        <taxon>Bacteria</taxon>
        <taxon>Pseudomonadati</taxon>
        <taxon>Pseudomonadota</taxon>
        <taxon>Gammaproteobacteria</taxon>
        <taxon>Pseudomonadales</taxon>
        <taxon>Pseudomonadaceae</taxon>
        <taxon>Thiopseudomonas</taxon>
    </lineage>
</organism>
<comment type="caution">
    <text evidence="11">The sequence shown here is derived from an EMBL/GenBank/DDBJ whole genome shotgun (WGS) entry which is preliminary data.</text>
</comment>
<evidence type="ECO:0000313" key="12">
    <source>
        <dbReference type="Proteomes" id="UP000294575"/>
    </source>
</evidence>
<dbReference type="UniPathway" id="UPA00077">
    <property type="reaction ID" value="UER00158"/>
</dbReference>
<evidence type="ECO:0000256" key="1">
    <source>
        <dbReference type="ARBA" id="ARBA00004903"/>
    </source>
</evidence>
<evidence type="ECO:0000256" key="4">
    <source>
        <dbReference type="ARBA" id="ARBA00022563"/>
    </source>
</evidence>
<dbReference type="InterPro" id="IPR024072">
    <property type="entry name" value="DHFR-like_dom_sf"/>
</dbReference>
<dbReference type="PROSITE" id="PS51330">
    <property type="entry name" value="DHFR_2"/>
    <property type="match status" value="1"/>
</dbReference>
<evidence type="ECO:0000256" key="6">
    <source>
        <dbReference type="ARBA" id="ARBA00023002"/>
    </source>
</evidence>
<comment type="pathway">
    <text evidence="1 8">Cofactor biosynthesis; tetrahydrofolate biosynthesis; 5,6,7,8-tetrahydrofolate from 7,8-dihydrofolate: step 1/1.</text>
</comment>
<reference evidence="11 12" key="1">
    <citation type="submission" date="2019-03" db="EMBL/GenBank/DDBJ databases">
        <title>Genomic Encyclopedia of Type Strains, Phase IV (KMG-IV): sequencing the most valuable type-strain genomes for metagenomic binning, comparative biology and taxonomic classification.</title>
        <authorList>
            <person name="Goeker M."/>
        </authorList>
    </citation>
    <scope>NUCLEOTIDE SEQUENCE [LARGE SCALE GENOMIC DNA]</scope>
    <source>
        <strain evidence="11 12">DSM 28679</strain>
    </source>
</reference>
<dbReference type="GO" id="GO:0046655">
    <property type="term" value="P:folic acid metabolic process"/>
    <property type="evidence" value="ECO:0007669"/>
    <property type="project" value="TreeGrafter"/>
</dbReference>
<dbReference type="InterPro" id="IPR012259">
    <property type="entry name" value="DHFR"/>
</dbReference>
<keyword evidence="5 8" id="KW-0521">NADP</keyword>
<evidence type="ECO:0000256" key="9">
    <source>
        <dbReference type="RuleBase" id="RU004474"/>
    </source>
</evidence>
<name>A0A4R6U1P1_9GAMM</name>
<dbReference type="InterPro" id="IPR017925">
    <property type="entry name" value="DHFR_CS"/>
</dbReference>
<dbReference type="GO" id="GO:0006730">
    <property type="term" value="P:one-carbon metabolic process"/>
    <property type="evidence" value="ECO:0007669"/>
    <property type="project" value="UniProtKB-KW"/>
</dbReference>
<evidence type="ECO:0000256" key="7">
    <source>
        <dbReference type="ARBA" id="ARBA00025067"/>
    </source>
</evidence>
<feature type="domain" description="DHFR" evidence="10">
    <location>
        <begin position="5"/>
        <end position="168"/>
    </location>
</feature>
<proteinExistence type="inferred from homology"/>
<dbReference type="EC" id="1.5.1.3" evidence="3 8"/>